<evidence type="ECO:0000256" key="4">
    <source>
        <dbReference type="ARBA" id="ARBA00022759"/>
    </source>
</evidence>
<protein>
    <submittedName>
        <fullName evidence="8">Type II toxin-antitoxin system HicA family toxin</fullName>
    </submittedName>
</protein>
<keyword evidence="3" id="KW-0540">Nuclease</keyword>
<dbReference type="InterPro" id="IPR012933">
    <property type="entry name" value="HicA_mRNA_interferase"/>
</dbReference>
<evidence type="ECO:0000256" key="1">
    <source>
        <dbReference type="ARBA" id="ARBA00006620"/>
    </source>
</evidence>
<dbReference type="AlphaFoldDB" id="A0A9D9HD92"/>
<dbReference type="Gene3D" id="3.30.920.30">
    <property type="entry name" value="Hypothetical protein"/>
    <property type="match status" value="1"/>
</dbReference>
<organism evidence="8 9">
    <name type="scientific">Candidatus Cryptobacteroides merdavium</name>
    <dbReference type="NCBI Taxonomy" id="2840769"/>
    <lineage>
        <taxon>Bacteria</taxon>
        <taxon>Pseudomonadati</taxon>
        <taxon>Bacteroidota</taxon>
        <taxon>Bacteroidia</taxon>
        <taxon>Bacteroidales</taxon>
        <taxon>Candidatus Cryptobacteroides</taxon>
    </lineage>
</organism>
<comment type="similarity">
    <text evidence="1">Belongs to the HicA mRNA interferase family.</text>
</comment>
<dbReference type="GO" id="GO:0003729">
    <property type="term" value="F:mRNA binding"/>
    <property type="evidence" value="ECO:0007669"/>
    <property type="project" value="InterPro"/>
</dbReference>
<keyword evidence="5" id="KW-0378">Hydrolase</keyword>
<name>A0A9D9HD92_9BACT</name>
<comment type="caution">
    <text evidence="8">The sequence shown here is derived from an EMBL/GenBank/DDBJ whole genome shotgun (WGS) entry which is preliminary data.</text>
</comment>
<evidence type="ECO:0000256" key="5">
    <source>
        <dbReference type="ARBA" id="ARBA00022801"/>
    </source>
</evidence>
<reference evidence="8" key="1">
    <citation type="submission" date="2020-10" db="EMBL/GenBank/DDBJ databases">
        <authorList>
            <person name="Gilroy R."/>
        </authorList>
    </citation>
    <scope>NUCLEOTIDE SEQUENCE</scope>
    <source>
        <strain evidence="8">D5-748</strain>
    </source>
</reference>
<keyword evidence="7" id="KW-0346">Stress response</keyword>
<gene>
    <name evidence="8" type="ORF">IAC23_07320</name>
</gene>
<evidence type="ECO:0000256" key="7">
    <source>
        <dbReference type="ARBA" id="ARBA00023016"/>
    </source>
</evidence>
<dbReference type="GO" id="GO:0016787">
    <property type="term" value="F:hydrolase activity"/>
    <property type="evidence" value="ECO:0007669"/>
    <property type="project" value="UniProtKB-KW"/>
</dbReference>
<sequence>MNWNDIRRLAQKNGFRLVMHGKKHDIYRNDKTGMTIQIERHWSQEIRPGLMHRLKKQIGF</sequence>
<dbReference type="EMBL" id="JADIMO010000095">
    <property type="protein sequence ID" value="MBO8445487.1"/>
    <property type="molecule type" value="Genomic_DNA"/>
</dbReference>
<proteinExistence type="inferred from homology"/>
<dbReference type="Proteomes" id="UP000823619">
    <property type="component" value="Unassembled WGS sequence"/>
</dbReference>
<evidence type="ECO:0000256" key="6">
    <source>
        <dbReference type="ARBA" id="ARBA00022884"/>
    </source>
</evidence>
<reference evidence="8" key="2">
    <citation type="journal article" date="2021" name="PeerJ">
        <title>Extensive microbial diversity within the chicken gut microbiome revealed by metagenomics and culture.</title>
        <authorList>
            <person name="Gilroy R."/>
            <person name="Ravi A."/>
            <person name="Getino M."/>
            <person name="Pursley I."/>
            <person name="Horton D.L."/>
            <person name="Alikhan N.F."/>
            <person name="Baker D."/>
            <person name="Gharbi K."/>
            <person name="Hall N."/>
            <person name="Watson M."/>
            <person name="Adriaenssens E.M."/>
            <person name="Foster-Nyarko E."/>
            <person name="Jarju S."/>
            <person name="Secka A."/>
            <person name="Antonio M."/>
            <person name="Oren A."/>
            <person name="Chaudhuri R.R."/>
            <person name="La Ragione R."/>
            <person name="Hildebrand F."/>
            <person name="Pallen M.J."/>
        </authorList>
    </citation>
    <scope>NUCLEOTIDE SEQUENCE</scope>
    <source>
        <strain evidence="8">D5-748</strain>
    </source>
</reference>
<evidence type="ECO:0000313" key="8">
    <source>
        <dbReference type="EMBL" id="MBO8445487.1"/>
    </source>
</evidence>
<evidence type="ECO:0000256" key="2">
    <source>
        <dbReference type="ARBA" id="ARBA00022649"/>
    </source>
</evidence>
<keyword evidence="2" id="KW-1277">Toxin-antitoxin system</keyword>
<evidence type="ECO:0000256" key="3">
    <source>
        <dbReference type="ARBA" id="ARBA00022722"/>
    </source>
</evidence>
<keyword evidence="6" id="KW-0694">RNA-binding</keyword>
<dbReference type="Pfam" id="PF07927">
    <property type="entry name" value="HicA_toxin"/>
    <property type="match status" value="1"/>
</dbReference>
<dbReference type="InterPro" id="IPR038570">
    <property type="entry name" value="HicA_sf"/>
</dbReference>
<evidence type="ECO:0000313" key="9">
    <source>
        <dbReference type="Proteomes" id="UP000823619"/>
    </source>
</evidence>
<dbReference type="SUPFAM" id="SSF54786">
    <property type="entry name" value="YcfA/nrd intein domain"/>
    <property type="match status" value="1"/>
</dbReference>
<keyword evidence="4" id="KW-0255">Endonuclease</keyword>
<dbReference type="GO" id="GO:0004519">
    <property type="term" value="F:endonuclease activity"/>
    <property type="evidence" value="ECO:0007669"/>
    <property type="project" value="UniProtKB-KW"/>
</dbReference>
<accession>A0A9D9HD92</accession>